<organism evidence="2 3">
    <name type="scientific">Cutibacterium avidum</name>
    <dbReference type="NCBI Taxonomy" id="33010"/>
    <lineage>
        <taxon>Bacteria</taxon>
        <taxon>Bacillati</taxon>
        <taxon>Actinomycetota</taxon>
        <taxon>Actinomycetes</taxon>
        <taxon>Propionibacteriales</taxon>
        <taxon>Propionibacteriaceae</taxon>
        <taxon>Cutibacterium</taxon>
    </lineage>
</organism>
<evidence type="ECO:0000313" key="2">
    <source>
        <dbReference type="EMBL" id="RFT46510.1"/>
    </source>
</evidence>
<dbReference type="Pfam" id="PF14594">
    <property type="entry name" value="Sipho_Gp37"/>
    <property type="match status" value="1"/>
</dbReference>
<evidence type="ECO:0000313" key="3">
    <source>
        <dbReference type="Proteomes" id="UP000259211"/>
    </source>
</evidence>
<dbReference type="AlphaFoldDB" id="A0A3E2DMB6"/>
<dbReference type="InterPro" id="IPR029432">
    <property type="entry name" value="Gp28/Gp37-like_dom"/>
</dbReference>
<dbReference type="EMBL" id="NOWI01000002">
    <property type="protein sequence ID" value="RFT46510.1"/>
    <property type="molecule type" value="Genomic_DNA"/>
</dbReference>
<accession>A0A3E2DMB6</accession>
<feature type="domain" description="Gp28/Gp37-like" evidence="1">
    <location>
        <begin position="9"/>
        <end position="344"/>
    </location>
</feature>
<comment type="caution">
    <text evidence="2">The sequence shown here is derived from an EMBL/GenBank/DDBJ whole genome shotgun (WGS) entry which is preliminary data.</text>
</comment>
<name>A0A3E2DMB6_9ACTN</name>
<evidence type="ECO:0000259" key="1">
    <source>
        <dbReference type="Pfam" id="PF14594"/>
    </source>
</evidence>
<proteinExistence type="predicted"/>
<reference evidence="2 3" key="1">
    <citation type="submission" date="2017-07" db="EMBL/GenBank/DDBJ databases">
        <authorList>
            <person name="Sun Z.S."/>
            <person name="Albrecht U."/>
            <person name="Echele G."/>
            <person name="Lee C.C."/>
        </authorList>
    </citation>
    <scope>NUCLEOTIDE SEQUENCE [LARGE SCALE GENOMIC DNA]</scope>
    <source>
        <strain evidence="2 3">P16-029</strain>
    </source>
</reference>
<protein>
    <recommendedName>
        <fullName evidence="1">Gp28/Gp37-like domain-containing protein</fullName>
    </recommendedName>
</protein>
<dbReference type="Proteomes" id="UP000259211">
    <property type="component" value="Unassembled WGS sequence"/>
</dbReference>
<gene>
    <name evidence="2" type="ORF">CHT91_02915</name>
</gene>
<sequence length="379" mass="41187">MVMMDTPQITVYSSMFERIAPINFFESVKIVDRYDELSTMELVLSGNHDRIPNLVEPGARLVVDYGGRQLFSGPVRGVTGKGPSSSSTVTVTAEGDNRLLWRMLLWPATNITPSGDAGVVLDREYRSIKAPAETVAKTLIGENCDRMVSPISVAPDKGRGPTVAASVRFHTFADRVLPLMSAAGMRVSVSQGDGELVADCVPTMAVPHVFSEESGTIEAWEFTRSAPKATRVIVGGSGEGKARLFTMAEDADLHEEWADCVEVFTDARNSDSQKVTLLDEARQTLAESKPTSGFKITLSDRVQQLLGAVTMRPGDEIIVHVAGVDVVERIKEIEYVCDDPGSGWTRVTPIAGEFVDDPSRALASKIADMSSNIRYMRTL</sequence>